<accession>A0AA36HZ52</accession>
<dbReference type="EMBL" id="CAUJNA010000512">
    <property type="protein sequence ID" value="CAJ1378050.1"/>
    <property type="molecule type" value="Genomic_DNA"/>
</dbReference>
<gene>
    <name evidence="3" type="ORF">EVOR1521_LOCUS6701</name>
</gene>
<keyword evidence="2" id="KW-0732">Signal</keyword>
<sequence length="372" mass="41526">MASVWRALLAAAASLSLAGASESAKLLLFWPVDNSKRTVTQVKKNLEHVKKSLGAKCCDVFLAHYRGAGLELWGHEWYRANVVGNFSGRGYKFKFMKDAYAKALAAEESWESKYEFVWGLDSDIDITGTNLTKMFSMARMSNALIVGPTFVGRGVNWVRPHLGKHGKHPAKAKPKAKPHHQERAHNHPVRSSLTQEEAAGLELGKTGERSESAIWIFERPSSSCDYRHTDFVELTAPLLTRTALPVVFNDCTDCIHNTSDWGLDMVWCKFLAAEVKHTSSCALIDAAPVNHLNWRQAKVSKEFLAANRDVFHKYRRFWSGLKTLNCIVVEPAVRVSNLQELELPGHRRLIRKGSKKASLAVAVGAKTIEMTT</sequence>
<proteinExistence type="predicted"/>
<evidence type="ECO:0000313" key="3">
    <source>
        <dbReference type="EMBL" id="CAJ1378050.1"/>
    </source>
</evidence>
<feature type="signal peptide" evidence="2">
    <location>
        <begin position="1"/>
        <end position="23"/>
    </location>
</feature>
<name>A0AA36HZ52_9DINO</name>
<organism evidence="3 4">
    <name type="scientific">Effrenium voratum</name>
    <dbReference type="NCBI Taxonomy" id="2562239"/>
    <lineage>
        <taxon>Eukaryota</taxon>
        <taxon>Sar</taxon>
        <taxon>Alveolata</taxon>
        <taxon>Dinophyceae</taxon>
        <taxon>Suessiales</taxon>
        <taxon>Symbiodiniaceae</taxon>
        <taxon>Effrenium</taxon>
    </lineage>
</organism>
<dbReference type="Proteomes" id="UP001178507">
    <property type="component" value="Unassembled WGS sequence"/>
</dbReference>
<evidence type="ECO:0000313" key="4">
    <source>
        <dbReference type="Proteomes" id="UP001178507"/>
    </source>
</evidence>
<protein>
    <submittedName>
        <fullName evidence="3">Uncharacterized protein</fullName>
    </submittedName>
</protein>
<comment type="caution">
    <text evidence="3">The sequence shown here is derived from an EMBL/GenBank/DDBJ whole genome shotgun (WGS) entry which is preliminary data.</text>
</comment>
<reference evidence="3" key="1">
    <citation type="submission" date="2023-08" db="EMBL/GenBank/DDBJ databases">
        <authorList>
            <person name="Chen Y."/>
            <person name="Shah S."/>
            <person name="Dougan E. K."/>
            <person name="Thang M."/>
            <person name="Chan C."/>
        </authorList>
    </citation>
    <scope>NUCLEOTIDE SEQUENCE</scope>
</reference>
<feature type="region of interest" description="Disordered" evidence="1">
    <location>
        <begin position="162"/>
        <end position="195"/>
    </location>
</feature>
<evidence type="ECO:0000256" key="1">
    <source>
        <dbReference type="SAM" id="MobiDB-lite"/>
    </source>
</evidence>
<dbReference type="AlphaFoldDB" id="A0AA36HZ52"/>
<keyword evidence="4" id="KW-1185">Reference proteome</keyword>
<feature type="compositionally biased region" description="Basic residues" evidence="1">
    <location>
        <begin position="162"/>
        <end position="178"/>
    </location>
</feature>
<feature type="chain" id="PRO_5041449816" evidence="2">
    <location>
        <begin position="24"/>
        <end position="372"/>
    </location>
</feature>
<evidence type="ECO:0000256" key="2">
    <source>
        <dbReference type="SAM" id="SignalP"/>
    </source>
</evidence>